<dbReference type="SUPFAM" id="SSF100950">
    <property type="entry name" value="NagB/RpiA/CoA transferase-like"/>
    <property type="match status" value="1"/>
</dbReference>
<evidence type="ECO:0000313" key="5">
    <source>
        <dbReference type="EMBL" id="TCO71467.1"/>
    </source>
</evidence>
<sequence>MITEVRRKKIVELIEREDIVNLQQLTEVFNVSIYTIRRDLSALEEKSLLKKIHGGAVKVEKSKWIPSIEQGKTEALDAKRKIAQRAAQFIDDGDTIMLMGSMISLLMIQLIKDKTITVVTNSLDVAKELAQFSNIETILIGGRIKNYKGNILGSRAINDLKTYHFDKAFIPCAGIKEKFGISTSTIDSSDFLKTLIGCSRQNIVITDYRKIGRITFSNVCTLDQIHILITDDQANKSELAKIEKRGIQVEICTI</sequence>
<protein>
    <submittedName>
        <fullName evidence="5">DeoR family transcriptional regulator</fullName>
    </submittedName>
</protein>
<dbReference type="InterPro" id="IPR050313">
    <property type="entry name" value="Carb_Metab_HTH_regulators"/>
</dbReference>
<proteinExistence type="predicted"/>
<keyword evidence="1" id="KW-0805">Transcription regulation</keyword>
<dbReference type="OrthoDB" id="9797223at2"/>
<dbReference type="InterPro" id="IPR001034">
    <property type="entry name" value="DeoR_HTH"/>
</dbReference>
<dbReference type="InterPro" id="IPR014036">
    <property type="entry name" value="DeoR-like_C"/>
</dbReference>
<dbReference type="GO" id="GO:0003677">
    <property type="term" value="F:DNA binding"/>
    <property type="evidence" value="ECO:0007669"/>
    <property type="project" value="UniProtKB-KW"/>
</dbReference>
<dbReference type="RefSeq" id="WP_132246535.1">
    <property type="nucleotide sequence ID" value="NZ_SLWV01000021.1"/>
</dbReference>
<dbReference type="PROSITE" id="PS00894">
    <property type="entry name" value="HTH_DEOR_1"/>
    <property type="match status" value="1"/>
</dbReference>
<gene>
    <name evidence="5" type="ORF">EV214_12117</name>
</gene>
<comment type="caution">
    <text evidence="5">The sequence shown here is derived from an EMBL/GenBank/DDBJ whole genome shotgun (WGS) entry which is preliminary data.</text>
</comment>
<dbReference type="Proteomes" id="UP000294919">
    <property type="component" value="Unassembled WGS sequence"/>
</dbReference>
<evidence type="ECO:0000259" key="4">
    <source>
        <dbReference type="PROSITE" id="PS51000"/>
    </source>
</evidence>
<reference evidence="5 6" key="1">
    <citation type="submission" date="2019-03" db="EMBL/GenBank/DDBJ databases">
        <title>Genomic Encyclopedia of Type Strains, Phase IV (KMG-IV): sequencing the most valuable type-strain genomes for metagenomic binning, comparative biology and taxonomic classification.</title>
        <authorList>
            <person name="Goeker M."/>
        </authorList>
    </citation>
    <scope>NUCLEOTIDE SEQUENCE [LARGE SCALE GENOMIC DNA]</scope>
    <source>
        <strain evidence="5 6">DSM 102940</strain>
    </source>
</reference>
<keyword evidence="6" id="KW-1185">Reference proteome</keyword>
<dbReference type="GO" id="GO:0003700">
    <property type="term" value="F:DNA-binding transcription factor activity"/>
    <property type="evidence" value="ECO:0007669"/>
    <property type="project" value="InterPro"/>
</dbReference>
<dbReference type="InterPro" id="IPR037171">
    <property type="entry name" value="NagB/RpiA_transferase-like"/>
</dbReference>
<feature type="domain" description="HTH deoR-type" evidence="4">
    <location>
        <begin position="3"/>
        <end position="58"/>
    </location>
</feature>
<evidence type="ECO:0000256" key="3">
    <source>
        <dbReference type="ARBA" id="ARBA00023163"/>
    </source>
</evidence>
<dbReference type="Pfam" id="PF08220">
    <property type="entry name" value="HTH_DeoR"/>
    <property type="match status" value="1"/>
</dbReference>
<evidence type="ECO:0000256" key="1">
    <source>
        <dbReference type="ARBA" id="ARBA00023015"/>
    </source>
</evidence>
<dbReference type="InterPro" id="IPR018356">
    <property type="entry name" value="Tscrpt_reg_HTH_DeoR_CS"/>
</dbReference>
<dbReference type="PROSITE" id="PS51000">
    <property type="entry name" value="HTH_DEOR_2"/>
    <property type="match status" value="1"/>
</dbReference>
<accession>A0A4R2KGP4</accession>
<dbReference type="SMART" id="SM00420">
    <property type="entry name" value="HTH_DEOR"/>
    <property type="match status" value="1"/>
</dbReference>
<dbReference type="Pfam" id="PF00455">
    <property type="entry name" value="DeoRC"/>
    <property type="match status" value="1"/>
</dbReference>
<dbReference type="PANTHER" id="PTHR30363">
    <property type="entry name" value="HTH-TYPE TRANSCRIPTIONAL REGULATOR SRLR-RELATED"/>
    <property type="match status" value="1"/>
</dbReference>
<dbReference type="InterPro" id="IPR036388">
    <property type="entry name" value="WH-like_DNA-bd_sf"/>
</dbReference>
<evidence type="ECO:0000256" key="2">
    <source>
        <dbReference type="ARBA" id="ARBA00023125"/>
    </source>
</evidence>
<dbReference type="PRINTS" id="PR00037">
    <property type="entry name" value="HTHLACR"/>
</dbReference>
<dbReference type="SMART" id="SM01134">
    <property type="entry name" value="DeoRC"/>
    <property type="match status" value="1"/>
</dbReference>
<dbReference type="Gene3D" id="1.10.10.10">
    <property type="entry name" value="Winged helix-like DNA-binding domain superfamily/Winged helix DNA-binding domain"/>
    <property type="match status" value="1"/>
</dbReference>
<dbReference type="PANTHER" id="PTHR30363:SF44">
    <property type="entry name" value="AGA OPERON TRANSCRIPTIONAL REPRESSOR-RELATED"/>
    <property type="match status" value="1"/>
</dbReference>
<organism evidence="5 6">
    <name type="scientific">Marinisporobacter balticus</name>
    <dbReference type="NCBI Taxonomy" id="2018667"/>
    <lineage>
        <taxon>Bacteria</taxon>
        <taxon>Bacillati</taxon>
        <taxon>Bacillota</taxon>
        <taxon>Clostridia</taxon>
        <taxon>Peptostreptococcales</taxon>
        <taxon>Thermotaleaceae</taxon>
        <taxon>Marinisporobacter</taxon>
    </lineage>
</organism>
<dbReference type="AlphaFoldDB" id="A0A4R2KGP4"/>
<keyword evidence="3" id="KW-0804">Transcription</keyword>
<dbReference type="SUPFAM" id="SSF46785">
    <property type="entry name" value="Winged helix' DNA-binding domain"/>
    <property type="match status" value="1"/>
</dbReference>
<dbReference type="InterPro" id="IPR036390">
    <property type="entry name" value="WH_DNA-bd_sf"/>
</dbReference>
<keyword evidence="2" id="KW-0238">DNA-binding</keyword>
<dbReference type="EMBL" id="SLWV01000021">
    <property type="protein sequence ID" value="TCO71467.1"/>
    <property type="molecule type" value="Genomic_DNA"/>
</dbReference>
<name>A0A4R2KGP4_9FIRM</name>
<dbReference type="Gene3D" id="3.40.50.1360">
    <property type="match status" value="1"/>
</dbReference>
<evidence type="ECO:0000313" key="6">
    <source>
        <dbReference type="Proteomes" id="UP000294919"/>
    </source>
</evidence>